<evidence type="ECO:0000256" key="1">
    <source>
        <dbReference type="SAM" id="MobiDB-lite"/>
    </source>
</evidence>
<protein>
    <submittedName>
        <fullName evidence="2">Uncharacterized protein</fullName>
    </submittedName>
</protein>
<feature type="non-terminal residue" evidence="2">
    <location>
        <position position="61"/>
    </location>
</feature>
<keyword evidence="3" id="KW-1185">Reference proteome</keyword>
<dbReference type="Proteomes" id="UP001164746">
    <property type="component" value="Chromosome 1"/>
</dbReference>
<accession>A0ABY7DB24</accession>
<sequence length="61" mass="6636">SAENDSAFGANEIENDHESSDETVLKFDLPVQRASLNQTEALGASLLLFVDRTLNIETNGQ</sequence>
<dbReference type="EMBL" id="CP111012">
    <property type="protein sequence ID" value="WAQ93915.1"/>
    <property type="molecule type" value="Genomic_DNA"/>
</dbReference>
<evidence type="ECO:0000313" key="3">
    <source>
        <dbReference type="Proteomes" id="UP001164746"/>
    </source>
</evidence>
<name>A0ABY7DB24_MYAAR</name>
<reference evidence="2" key="1">
    <citation type="submission" date="2022-11" db="EMBL/GenBank/DDBJ databases">
        <title>Centuries of genome instability and evolution in soft-shell clam transmissible cancer (bioRxiv).</title>
        <authorList>
            <person name="Hart S.F.M."/>
            <person name="Yonemitsu M.A."/>
            <person name="Giersch R.M."/>
            <person name="Beal B.F."/>
            <person name="Arriagada G."/>
            <person name="Davis B.W."/>
            <person name="Ostrander E.A."/>
            <person name="Goff S.P."/>
            <person name="Metzger M.J."/>
        </authorList>
    </citation>
    <scope>NUCLEOTIDE SEQUENCE</scope>
    <source>
        <strain evidence="2">MELC-2E11</strain>
        <tissue evidence="2">Siphon/mantle</tissue>
    </source>
</reference>
<feature type="region of interest" description="Disordered" evidence="1">
    <location>
        <begin position="1"/>
        <end position="22"/>
    </location>
</feature>
<gene>
    <name evidence="2" type="ORF">MAR_006386</name>
</gene>
<organism evidence="2 3">
    <name type="scientific">Mya arenaria</name>
    <name type="common">Soft-shell clam</name>
    <dbReference type="NCBI Taxonomy" id="6604"/>
    <lineage>
        <taxon>Eukaryota</taxon>
        <taxon>Metazoa</taxon>
        <taxon>Spiralia</taxon>
        <taxon>Lophotrochozoa</taxon>
        <taxon>Mollusca</taxon>
        <taxon>Bivalvia</taxon>
        <taxon>Autobranchia</taxon>
        <taxon>Heteroconchia</taxon>
        <taxon>Euheterodonta</taxon>
        <taxon>Imparidentia</taxon>
        <taxon>Neoheterodontei</taxon>
        <taxon>Myida</taxon>
        <taxon>Myoidea</taxon>
        <taxon>Myidae</taxon>
        <taxon>Mya</taxon>
    </lineage>
</organism>
<proteinExistence type="predicted"/>
<evidence type="ECO:0000313" key="2">
    <source>
        <dbReference type="EMBL" id="WAQ93915.1"/>
    </source>
</evidence>